<dbReference type="Pfam" id="PF20469">
    <property type="entry name" value="OLD-like_TOPRIM"/>
    <property type="match status" value="1"/>
</dbReference>
<accession>B0VGE8</accession>
<dbReference type="STRING" id="459349.CLOAM0487"/>
<dbReference type="InterPro" id="IPR041685">
    <property type="entry name" value="AAA_GajA/Old/RecF-like"/>
</dbReference>
<gene>
    <name evidence="4" type="ordered locus">CLOAM0487</name>
</gene>
<dbReference type="InterPro" id="IPR003959">
    <property type="entry name" value="ATPase_AAA_core"/>
</dbReference>
<dbReference type="KEGG" id="caci:CLOAM0487"/>
<dbReference type="Pfam" id="PF13175">
    <property type="entry name" value="AAA_15"/>
    <property type="match status" value="1"/>
</dbReference>
<sequence length="629" mass="71446">MYLLKLKITNFRKYGDPGLEVIFNQGLNVLIGENESGKSTIIDAVRYILNTQSYEYIRVQETDFHCNQAGNRAEELKIECEFTGFTDQEAGNFLEWLGFDENNNFVLRVWLSAIIKTDRIIVNTRAGMDDTGTVFESGARDLLRVTYLKPLRDAEIEMSSGRRSRFAQLLKSHPAFQKKPNESHTLEEIVEEADKKIQQYFGQQTGLTIGTKPIEPEGKIIIDEIEQALNSYTSEDIKNKPFVSLSGVELWAILQRLSLQIDKNLPSLGMMNLLYIAAEFLLLKRDGYTGLKLVLLEELEAHLHPHYQLNVLQYLIDNYNSIGQTILTTHSVILGSSIPLENMIVCKGNRVYPMGHDYTMLDQIDYLFLERFLDATKANLFFAKGIIIVEGDAENLLVPAIADVIGFPLNKYGISLVKVGSKAWKRYANIFQRTDGSGLGMRVAIIADGDVPCREHLTKYPPKVYTLEDNNVRYIGTDLVGFTQQMKKHSQSALITKDGKHPLTEDWIDDYLQFVSSSQEKPDRIGTDIRITYNDWTLEYSLAKSCLKSLLHESMIEVLKMPGISFDPPDLTDSPYEFMRPFLSNLSKALTAQVLAKKIMDKKPDLKGTIEQDPELTYIIDAIKWACNK</sequence>
<dbReference type="InterPro" id="IPR027417">
    <property type="entry name" value="P-loop_NTPase"/>
</dbReference>
<reference evidence="4 5" key="1">
    <citation type="journal article" date="2008" name="J. Bacteriol.">
        <title>'Candidatus Cloacamonas acidaminovorans': genome sequence reconstruction provides a first glimpse of a new bacterial division.</title>
        <authorList>
            <person name="Pelletier E."/>
            <person name="Kreimeyer A."/>
            <person name="Bocs S."/>
            <person name="Rouy Z."/>
            <person name="Gyapay G."/>
            <person name="Chouari R."/>
            <person name="Riviere D."/>
            <person name="Ganesan A."/>
            <person name="Daegelen P."/>
            <person name="Sghir A."/>
            <person name="Cohen G.N."/>
            <person name="Medigue C."/>
            <person name="Weissenbach J."/>
            <person name="Le Paslier D."/>
        </authorList>
    </citation>
    <scope>NUCLEOTIDE SEQUENCE [LARGE SCALE GENOMIC DNA]</scope>
    <source>
        <strain evidence="5">Evry</strain>
    </source>
</reference>
<feature type="domain" description="Endonuclease GajA/Old nuclease/RecF-like AAA" evidence="1">
    <location>
        <begin position="1"/>
        <end position="203"/>
    </location>
</feature>
<dbReference type="EMBL" id="CU466930">
    <property type="protein sequence ID" value="CAO80385.1"/>
    <property type="molecule type" value="Genomic_DNA"/>
</dbReference>
<evidence type="ECO:0000259" key="1">
    <source>
        <dbReference type="Pfam" id="PF13175"/>
    </source>
</evidence>
<dbReference type="Pfam" id="PF13304">
    <property type="entry name" value="AAA_21"/>
    <property type="match status" value="1"/>
</dbReference>
<dbReference type="AlphaFoldDB" id="B0VGE8"/>
<dbReference type="HOGENOM" id="CLU_021240_1_0_0"/>
<dbReference type="SUPFAM" id="SSF52540">
    <property type="entry name" value="P-loop containing nucleoside triphosphate hydrolases"/>
    <property type="match status" value="1"/>
</dbReference>
<dbReference type="PANTHER" id="PTHR43581:SF4">
    <property type="entry name" value="ATP_GTP PHOSPHATASE"/>
    <property type="match status" value="1"/>
</dbReference>
<evidence type="ECO:0000313" key="4">
    <source>
        <dbReference type="EMBL" id="CAO80385.1"/>
    </source>
</evidence>
<dbReference type="CDD" id="cd01026">
    <property type="entry name" value="TOPRIM_OLD"/>
    <property type="match status" value="1"/>
</dbReference>
<evidence type="ECO:0000259" key="2">
    <source>
        <dbReference type="Pfam" id="PF13304"/>
    </source>
</evidence>
<organism evidence="4 5">
    <name type="scientific">Cloacimonas acidaminovorans (strain Evry)</name>
    <dbReference type="NCBI Taxonomy" id="459349"/>
    <lineage>
        <taxon>Bacteria</taxon>
        <taxon>Pseudomonadati</taxon>
        <taxon>Candidatus Cloacimonadota</taxon>
        <taxon>Candidatus Cloacimonadia</taxon>
        <taxon>Candidatus Cloacimonadales</taxon>
        <taxon>Candidatus Cloacimonadaceae</taxon>
        <taxon>Candidatus Cloacimonas</taxon>
    </lineage>
</organism>
<name>B0VGE8_CLOAI</name>
<dbReference type="Gene3D" id="3.40.50.300">
    <property type="entry name" value="P-loop containing nucleotide triphosphate hydrolases"/>
    <property type="match status" value="1"/>
</dbReference>
<dbReference type="eggNOG" id="COG3593">
    <property type="taxonomic scope" value="Bacteria"/>
</dbReference>
<dbReference type="OrthoDB" id="9810873at2"/>
<dbReference type="InterPro" id="IPR034139">
    <property type="entry name" value="TOPRIM_OLD"/>
</dbReference>
<dbReference type="InterPro" id="IPR051396">
    <property type="entry name" value="Bact_Antivir_Def_Nuclease"/>
</dbReference>
<keyword evidence="5" id="KW-1185">Reference proteome</keyword>
<feature type="domain" description="OLD protein-like TOPRIM" evidence="3">
    <location>
        <begin position="381"/>
        <end position="450"/>
    </location>
</feature>
<proteinExistence type="predicted"/>
<dbReference type="PANTHER" id="PTHR43581">
    <property type="entry name" value="ATP/GTP PHOSPHATASE"/>
    <property type="match status" value="1"/>
</dbReference>
<dbReference type="Proteomes" id="UP000002019">
    <property type="component" value="Chromosome"/>
</dbReference>
<dbReference type="RefSeq" id="WP_015424246.1">
    <property type="nucleotide sequence ID" value="NC_020449.1"/>
</dbReference>
<feature type="domain" description="ATPase AAA-type core" evidence="2">
    <location>
        <begin position="267"/>
        <end position="333"/>
    </location>
</feature>
<evidence type="ECO:0000259" key="3">
    <source>
        <dbReference type="Pfam" id="PF20469"/>
    </source>
</evidence>
<protein>
    <submittedName>
        <fullName evidence="4">Uncharacterized protein</fullName>
    </submittedName>
</protein>
<evidence type="ECO:0000313" key="5">
    <source>
        <dbReference type="Proteomes" id="UP000002019"/>
    </source>
</evidence>
<dbReference type="eggNOG" id="COG1196">
    <property type="taxonomic scope" value="Bacteria"/>
</dbReference>